<dbReference type="InterPro" id="IPR046670">
    <property type="entry name" value="DUF6540"/>
</dbReference>
<name>A0A1E3B1M8_ASPCR</name>
<gene>
    <name evidence="1" type="ORF">SI65_09813</name>
</gene>
<dbReference type="Proteomes" id="UP000094569">
    <property type="component" value="Unassembled WGS sequence"/>
</dbReference>
<evidence type="ECO:0000313" key="2">
    <source>
        <dbReference type="Proteomes" id="UP000094569"/>
    </source>
</evidence>
<dbReference type="EMBL" id="JXNT01000021">
    <property type="protein sequence ID" value="ODM14819.1"/>
    <property type="molecule type" value="Genomic_DNA"/>
</dbReference>
<organism evidence="1 2">
    <name type="scientific">Aspergillus cristatus</name>
    <name type="common">Chinese Fuzhuan brick tea-fermentation fungus</name>
    <name type="synonym">Eurotium cristatum</name>
    <dbReference type="NCBI Taxonomy" id="573508"/>
    <lineage>
        <taxon>Eukaryota</taxon>
        <taxon>Fungi</taxon>
        <taxon>Dikarya</taxon>
        <taxon>Ascomycota</taxon>
        <taxon>Pezizomycotina</taxon>
        <taxon>Eurotiomycetes</taxon>
        <taxon>Eurotiomycetidae</taxon>
        <taxon>Eurotiales</taxon>
        <taxon>Aspergillaceae</taxon>
        <taxon>Aspergillus</taxon>
        <taxon>Aspergillus subgen. Aspergillus</taxon>
    </lineage>
</organism>
<accession>A0A1E3B1M8</accession>
<dbReference type="AlphaFoldDB" id="A0A1E3B1M8"/>
<dbReference type="VEuPathDB" id="FungiDB:SI65_09813"/>
<keyword evidence="2" id="KW-1185">Reference proteome</keyword>
<sequence length="192" mass="22341">MDNCTIKRIGLRELALKDNTPIYTRKLGSQTWEPYATSDHPQPTDTRPLLLGLVREFQPNEAHHWSLFVAEEGKNGTLYQVTGDHTYMVHDHKKDVNMLCLNSFADIHQLAELDVLKAQMVEYWANQEPASRAESQAQVRDTCQSWIIRVVRRLIAEGIVEWRWDRALKDLIDSPLLLRLRERERRLSPSVV</sequence>
<dbReference type="OrthoDB" id="4342612at2759"/>
<evidence type="ECO:0000313" key="1">
    <source>
        <dbReference type="EMBL" id="ODM14819.1"/>
    </source>
</evidence>
<comment type="caution">
    <text evidence="1">The sequence shown here is derived from an EMBL/GenBank/DDBJ whole genome shotgun (WGS) entry which is preliminary data.</text>
</comment>
<dbReference type="Pfam" id="PF20174">
    <property type="entry name" value="DUF6540"/>
    <property type="match status" value="1"/>
</dbReference>
<proteinExistence type="predicted"/>
<reference evidence="1 2" key="1">
    <citation type="journal article" date="2016" name="BMC Genomics">
        <title>Comparative genomic and transcriptomic analyses of the Fuzhuan brick tea-fermentation fungus Aspergillus cristatus.</title>
        <authorList>
            <person name="Ge Y."/>
            <person name="Wang Y."/>
            <person name="Liu Y."/>
            <person name="Tan Y."/>
            <person name="Ren X."/>
            <person name="Zhang X."/>
            <person name="Hyde K.D."/>
            <person name="Liu Y."/>
            <person name="Liu Z."/>
        </authorList>
    </citation>
    <scope>NUCLEOTIDE SEQUENCE [LARGE SCALE GENOMIC DNA]</scope>
    <source>
        <strain evidence="1 2">GZAAS20.1005</strain>
    </source>
</reference>
<protein>
    <submittedName>
        <fullName evidence="1">Uncharacterized protein</fullName>
    </submittedName>
</protein>